<dbReference type="EMBL" id="JAHHHW010000117">
    <property type="protein sequence ID" value="MBW4433916.1"/>
    <property type="molecule type" value="Genomic_DNA"/>
</dbReference>
<name>A0A9E3LUA3_9NOST</name>
<sequence>MNNNSIYQTLEKKSELTIETIVNRILTSGEMSRQDYALLTSHVFTNDEMDERGRRQINRVFDYIQTGRLRLVHW</sequence>
<evidence type="ECO:0000313" key="2">
    <source>
        <dbReference type="Proteomes" id="UP000813215"/>
    </source>
</evidence>
<reference evidence="1" key="2">
    <citation type="journal article" date="2022" name="Microbiol. Resour. Announc.">
        <title>Metagenome Sequencing to Explore Phylogenomics of Terrestrial Cyanobacteria.</title>
        <authorList>
            <person name="Ward R.D."/>
            <person name="Stajich J.E."/>
            <person name="Johansen J.R."/>
            <person name="Huntemann M."/>
            <person name="Clum A."/>
            <person name="Foster B."/>
            <person name="Foster B."/>
            <person name="Roux S."/>
            <person name="Palaniappan K."/>
            <person name="Varghese N."/>
            <person name="Mukherjee S."/>
            <person name="Reddy T.B.K."/>
            <person name="Daum C."/>
            <person name="Copeland A."/>
            <person name="Chen I.A."/>
            <person name="Ivanova N.N."/>
            <person name="Kyrpides N.C."/>
            <person name="Shapiro N."/>
            <person name="Eloe-Fadrosh E.A."/>
            <person name="Pietrasiak N."/>
        </authorList>
    </citation>
    <scope>NUCLEOTIDE SEQUENCE</scope>
    <source>
        <strain evidence="1">HA4357-MV3</strain>
    </source>
</reference>
<dbReference type="Proteomes" id="UP000813215">
    <property type="component" value="Unassembled WGS sequence"/>
</dbReference>
<evidence type="ECO:0000313" key="1">
    <source>
        <dbReference type="EMBL" id="MBW4433916.1"/>
    </source>
</evidence>
<reference evidence="1" key="1">
    <citation type="submission" date="2021-05" db="EMBL/GenBank/DDBJ databases">
        <authorList>
            <person name="Pietrasiak N."/>
            <person name="Ward R."/>
            <person name="Stajich J.E."/>
            <person name="Kurbessoian T."/>
        </authorList>
    </citation>
    <scope>NUCLEOTIDE SEQUENCE</scope>
    <source>
        <strain evidence="1">HA4357-MV3</strain>
    </source>
</reference>
<proteinExistence type="predicted"/>
<gene>
    <name evidence="1" type="ORF">KME28_19935</name>
</gene>
<organism evidence="1 2">
    <name type="scientific">Pelatocladus maniniholoensis HA4357-MV3</name>
    <dbReference type="NCBI Taxonomy" id="1117104"/>
    <lineage>
        <taxon>Bacteria</taxon>
        <taxon>Bacillati</taxon>
        <taxon>Cyanobacteriota</taxon>
        <taxon>Cyanophyceae</taxon>
        <taxon>Nostocales</taxon>
        <taxon>Nostocaceae</taxon>
        <taxon>Pelatocladus</taxon>
    </lineage>
</organism>
<accession>A0A9E3LUA3</accession>
<protein>
    <submittedName>
        <fullName evidence="1">Uncharacterized protein</fullName>
    </submittedName>
</protein>
<comment type="caution">
    <text evidence="1">The sequence shown here is derived from an EMBL/GenBank/DDBJ whole genome shotgun (WGS) entry which is preliminary data.</text>
</comment>
<dbReference type="AlphaFoldDB" id="A0A9E3LUA3"/>